<dbReference type="RefSeq" id="XP_022291730.1">
    <property type="nucleotide sequence ID" value="XM_022436022.1"/>
</dbReference>
<dbReference type="InterPro" id="IPR036770">
    <property type="entry name" value="Ankyrin_rpt-contain_sf"/>
</dbReference>
<dbReference type="Gene3D" id="1.10.750.20">
    <property type="entry name" value="SOCS box"/>
    <property type="match status" value="1"/>
</dbReference>
<dbReference type="SMART" id="SM00969">
    <property type="entry name" value="SOCS_box"/>
    <property type="match status" value="1"/>
</dbReference>
<protein>
    <submittedName>
        <fullName evidence="6">Ankyrin repeat domain-containing protein 50-like</fullName>
    </submittedName>
</protein>
<dbReference type="Gene3D" id="1.25.40.20">
    <property type="entry name" value="Ankyrin repeat-containing domain"/>
    <property type="match status" value="3"/>
</dbReference>
<evidence type="ECO:0000256" key="1">
    <source>
        <dbReference type="ARBA" id="ARBA00022737"/>
    </source>
</evidence>
<dbReference type="InterPro" id="IPR036036">
    <property type="entry name" value="SOCS_box-like_dom_sf"/>
</dbReference>
<dbReference type="PANTHER" id="PTHR24188">
    <property type="entry name" value="ANKYRIN REPEAT PROTEIN"/>
    <property type="match status" value="1"/>
</dbReference>
<dbReference type="SMART" id="SM00248">
    <property type="entry name" value="ANK"/>
    <property type="match status" value="8"/>
</dbReference>
<dbReference type="OrthoDB" id="194358at2759"/>
<evidence type="ECO:0000313" key="6">
    <source>
        <dbReference type="RefSeq" id="XP_022291730.1"/>
    </source>
</evidence>
<dbReference type="InterPro" id="IPR001496">
    <property type="entry name" value="SOCS_box"/>
</dbReference>
<dbReference type="SUPFAM" id="SSF158235">
    <property type="entry name" value="SOCS box-like"/>
    <property type="match status" value="1"/>
</dbReference>
<dbReference type="AlphaFoldDB" id="A0A8B8AKM3"/>
<dbReference type="CDD" id="cd03587">
    <property type="entry name" value="SOCS"/>
    <property type="match status" value="1"/>
</dbReference>
<dbReference type="InterPro" id="IPR002110">
    <property type="entry name" value="Ankyrin_rpt"/>
</dbReference>
<feature type="repeat" description="ANK" evidence="3">
    <location>
        <begin position="96"/>
        <end position="128"/>
    </location>
</feature>
<dbReference type="Pfam" id="PF07525">
    <property type="entry name" value="SOCS_box"/>
    <property type="match status" value="1"/>
</dbReference>
<dbReference type="PROSITE" id="PS50297">
    <property type="entry name" value="ANK_REP_REGION"/>
    <property type="match status" value="4"/>
</dbReference>
<feature type="repeat" description="ANK" evidence="3">
    <location>
        <begin position="63"/>
        <end position="95"/>
    </location>
</feature>
<evidence type="ECO:0000259" key="4">
    <source>
        <dbReference type="PROSITE" id="PS50225"/>
    </source>
</evidence>
<feature type="repeat" description="ANK" evidence="3">
    <location>
        <begin position="193"/>
        <end position="225"/>
    </location>
</feature>
<dbReference type="PROSITE" id="PS50225">
    <property type="entry name" value="SOCS"/>
    <property type="match status" value="1"/>
</dbReference>
<sequence length="403" mass="44988">MVSILDSVNCNNPRFLKVLLAVPQSINKRELEVAFLQSSKLGHVECIQCILNTGIDTEVQDTNGKTPLFLAVEHDKPALAEILLDAKCKVNVRGPGNFTPIHLAAKLGHHECLQLLVSNRANINSGDSCGNTPLILATIYGNYEGMRILLSAGCDVNVQNREGCTALHYASHKARGVNLLLAAGANPNFRDRDNITPLIMAASEGFDEVVKALVKAKCDVNVQNKSANKTALHILALKGHLDCINDLIFGGADVNIYDKFHHTPLWYAVYKKRFEVIKLLLRANALVDTFQCLPTIPSEACPVRLALSEGMIDVIKLFVMTGFDKAHLRICLQDPKLREKIDQHEDIEHWLEHAQSVLTLKQLCRQWIRHHLGLAFYHHLHLLPIPPAMRDFVSMKELDEELH</sequence>
<dbReference type="GeneID" id="111103026"/>
<reference evidence="6" key="1">
    <citation type="submission" date="2025-08" db="UniProtKB">
        <authorList>
            <consortium name="RefSeq"/>
        </authorList>
    </citation>
    <scope>IDENTIFICATION</scope>
    <source>
        <tissue evidence="6">Whole sample</tissue>
    </source>
</reference>
<dbReference type="PANTHER" id="PTHR24188:SF29">
    <property type="entry name" value="GH09064P"/>
    <property type="match status" value="1"/>
</dbReference>
<gene>
    <name evidence="6" type="primary">LOC111103026</name>
</gene>
<name>A0A8B8AKM3_CRAVI</name>
<evidence type="ECO:0000313" key="5">
    <source>
        <dbReference type="Proteomes" id="UP000694844"/>
    </source>
</evidence>
<keyword evidence="1" id="KW-0677">Repeat</keyword>
<dbReference type="KEGG" id="cvn:111103026"/>
<dbReference type="Pfam" id="PF00023">
    <property type="entry name" value="Ank"/>
    <property type="match status" value="1"/>
</dbReference>
<dbReference type="SUPFAM" id="SSF48403">
    <property type="entry name" value="Ankyrin repeat"/>
    <property type="match status" value="1"/>
</dbReference>
<feature type="repeat" description="ANK" evidence="3">
    <location>
        <begin position="227"/>
        <end position="259"/>
    </location>
</feature>
<accession>A0A8B8AKM3</accession>
<organism evidence="5 6">
    <name type="scientific">Crassostrea virginica</name>
    <name type="common">Eastern oyster</name>
    <dbReference type="NCBI Taxonomy" id="6565"/>
    <lineage>
        <taxon>Eukaryota</taxon>
        <taxon>Metazoa</taxon>
        <taxon>Spiralia</taxon>
        <taxon>Lophotrochozoa</taxon>
        <taxon>Mollusca</taxon>
        <taxon>Bivalvia</taxon>
        <taxon>Autobranchia</taxon>
        <taxon>Pteriomorphia</taxon>
        <taxon>Ostreida</taxon>
        <taxon>Ostreoidea</taxon>
        <taxon>Ostreidae</taxon>
        <taxon>Crassostrea</taxon>
    </lineage>
</organism>
<feature type="repeat" description="ANK" evidence="3">
    <location>
        <begin position="129"/>
        <end position="161"/>
    </location>
</feature>
<keyword evidence="5" id="KW-1185">Reference proteome</keyword>
<dbReference type="Pfam" id="PF12796">
    <property type="entry name" value="Ank_2"/>
    <property type="match status" value="3"/>
</dbReference>
<dbReference type="Proteomes" id="UP000694844">
    <property type="component" value="Chromosome 7"/>
</dbReference>
<evidence type="ECO:0000256" key="3">
    <source>
        <dbReference type="PROSITE-ProRule" id="PRU00023"/>
    </source>
</evidence>
<proteinExistence type="predicted"/>
<dbReference type="PROSITE" id="PS50088">
    <property type="entry name" value="ANK_REPEAT"/>
    <property type="match status" value="5"/>
</dbReference>
<keyword evidence="2 3" id="KW-0040">ANK repeat</keyword>
<feature type="domain" description="SOCS box" evidence="4">
    <location>
        <begin position="351"/>
        <end position="399"/>
    </location>
</feature>
<evidence type="ECO:0000256" key="2">
    <source>
        <dbReference type="ARBA" id="ARBA00023043"/>
    </source>
</evidence>
<dbReference type="GO" id="GO:0035556">
    <property type="term" value="P:intracellular signal transduction"/>
    <property type="evidence" value="ECO:0007669"/>
    <property type="project" value="InterPro"/>
</dbReference>